<evidence type="ECO:0000256" key="1">
    <source>
        <dbReference type="ARBA" id="ARBA00022723"/>
    </source>
</evidence>
<dbReference type="RefSeq" id="WP_323357073.1">
    <property type="nucleotide sequence ID" value="NZ_JAYGHY010000035.1"/>
</dbReference>
<evidence type="ECO:0000259" key="3">
    <source>
        <dbReference type="Pfam" id="PF10370"/>
    </source>
</evidence>
<feature type="domain" description="Fumarylacetoacetase-like C-terminal" evidence="2">
    <location>
        <begin position="62"/>
        <end position="271"/>
    </location>
</feature>
<comment type="caution">
    <text evidence="4">The sequence shown here is derived from an EMBL/GenBank/DDBJ whole genome shotgun (WGS) entry which is preliminary data.</text>
</comment>
<dbReference type="PANTHER" id="PTHR11820">
    <property type="entry name" value="ACYLPYRUVASE"/>
    <property type="match status" value="1"/>
</dbReference>
<dbReference type="GO" id="GO:0016787">
    <property type="term" value="F:hydrolase activity"/>
    <property type="evidence" value="ECO:0007669"/>
    <property type="project" value="UniProtKB-KW"/>
</dbReference>
<organism evidence="4 5">
    <name type="scientific">Cyanobium gracile UHCC 0281</name>
    <dbReference type="NCBI Taxonomy" id="3110309"/>
    <lineage>
        <taxon>Bacteria</taxon>
        <taxon>Bacillati</taxon>
        <taxon>Cyanobacteriota</taxon>
        <taxon>Cyanophyceae</taxon>
        <taxon>Synechococcales</taxon>
        <taxon>Prochlorococcaceae</taxon>
        <taxon>Cyanobium</taxon>
    </lineage>
</organism>
<protein>
    <submittedName>
        <fullName evidence="4">Fumarylacetoacetate hydrolase family protein</fullName>
    </submittedName>
</protein>
<dbReference type="EMBL" id="JAYGHY010000035">
    <property type="protein sequence ID" value="MEA5443051.1"/>
    <property type="molecule type" value="Genomic_DNA"/>
</dbReference>
<dbReference type="PANTHER" id="PTHR11820:SF112">
    <property type="entry name" value="FUMARYLACETOACETATE HYDROLASE FAMILY PROTEIN (AFU_ORTHOLOGUE AFUA_1G02370)-RELATED"/>
    <property type="match status" value="1"/>
</dbReference>
<dbReference type="Pfam" id="PF01557">
    <property type="entry name" value="FAA_hydrolase"/>
    <property type="match status" value="1"/>
</dbReference>
<evidence type="ECO:0000313" key="5">
    <source>
        <dbReference type="Proteomes" id="UP001302329"/>
    </source>
</evidence>
<dbReference type="InterPro" id="IPR036663">
    <property type="entry name" value="Fumarylacetoacetase_C_sf"/>
</dbReference>
<evidence type="ECO:0000259" key="2">
    <source>
        <dbReference type="Pfam" id="PF01557"/>
    </source>
</evidence>
<dbReference type="SUPFAM" id="SSF56529">
    <property type="entry name" value="FAH"/>
    <property type="match status" value="1"/>
</dbReference>
<reference evidence="4 5" key="1">
    <citation type="submission" date="2023-12" db="EMBL/GenBank/DDBJ databases">
        <title>Baltic Sea Cyanobacteria.</title>
        <authorList>
            <person name="Delbaje E."/>
            <person name="Fewer D.P."/>
            <person name="Shishido T.K."/>
        </authorList>
    </citation>
    <scope>NUCLEOTIDE SEQUENCE [LARGE SCALE GENOMIC DNA]</scope>
    <source>
        <strain evidence="4 5">UHCC 0281</strain>
    </source>
</reference>
<dbReference type="Proteomes" id="UP001302329">
    <property type="component" value="Unassembled WGS sequence"/>
</dbReference>
<dbReference type="InterPro" id="IPR018833">
    <property type="entry name" value="Rv2993c-like_N"/>
</dbReference>
<accession>A0ABU5SX68</accession>
<name>A0ABU5SX68_9CYAN</name>
<gene>
    <name evidence="4" type="ORF">VB739_10865</name>
</gene>
<dbReference type="InterPro" id="IPR011234">
    <property type="entry name" value="Fumarylacetoacetase-like_C"/>
</dbReference>
<sequence length="281" mass="29865">MQPLPPMKIVRYADAQGRIRLASLHRDGRLERLAGDLFGELVPTGELAAVGRILAPLEPRAILCIGLNYRRHAAETGAAIPTYPVLFMKSPGAVQHPEAPITLPTTASSHQVDYEGELAVVIGRTCRNVSRAEALEVVLGYTCANDVSARDWQKQQRLGGGQWCRGKSFDSFAPLGPCLVSAVAIPDPQALSLQTRLNGGTVQVASTADMIFPVAEIIEFLSASTTLLAGTVILTGTPSGVGMAADPPRWLRSGDTVEVEIEAIGVLRNPVIDESIAAQTP</sequence>
<keyword evidence="1" id="KW-0479">Metal-binding</keyword>
<evidence type="ECO:0000313" key="4">
    <source>
        <dbReference type="EMBL" id="MEA5443051.1"/>
    </source>
</evidence>
<keyword evidence="4" id="KW-0378">Hydrolase</keyword>
<feature type="domain" description="Rv2993c-like N-terminal" evidence="3">
    <location>
        <begin position="7"/>
        <end position="56"/>
    </location>
</feature>
<dbReference type="Gene3D" id="3.90.850.10">
    <property type="entry name" value="Fumarylacetoacetase-like, C-terminal domain"/>
    <property type="match status" value="1"/>
</dbReference>
<dbReference type="Pfam" id="PF10370">
    <property type="entry name" value="Rv2993c-like_N"/>
    <property type="match status" value="1"/>
</dbReference>
<keyword evidence="5" id="KW-1185">Reference proteome</keyword>
<proteinExistence type="predicted"/>